<dbReference type="Pfam" id="PF00022">
    <property type="entry name" value="Actin"/>
    <property type="match status" value="1"/>
</dbReference>
<evidence type="ECO:0000313" key="3">
    <source>
        <dbReference type="EMBL" id="KAH7130183.1"/>
    </source>
</evidence>
<dbReference type="AlphaFoldDB" id="A0A9P9E346"/>
<name>A0A9P9E346_9PLEO</name>
<feature type="region of interest" description="Disordered" evidence="2">
    <location>
        <begin position="1"/>
        <end position="53"/>
    </location>
</feature>
<dbReference type="PANTHER" id="PTHR11937">
    <property type="entry name" value="ACTIN"/>
    <property type="match status" value="1"/>
</dbReference>
<protein>
    <submittedName>
        <fullName evidence="3">Actin-related protein-like protein RO7</fullName>
    </submittedName>
</protein>
<feature type="compositionally biased region" description="Polar residues" evidence="2">
    <location>
        <begin position="8"/>
        <end position="30"/>
    </location>
</feature>
<dbReference type="Gene3D" id="3.90.640.10">
    <property type="entry name" value="Actin, Chain A, domain 4"/>
    <property type="match status" value="1"/>
</dbReference>
<dbReference type="Proteomes" id="UP000700596">
    <property type="component" value="Unassembled WGS sequence"/>
</dbReference>
<accession>A0A9P9E346</accession>
<dbReference type="InterPro" id="IPR043129">
    <property type="entry name" value="ATPase_NBD"/>
</dbReference>
<dbReference type="InterPro" id="IPR004000">
    <property type="entry name" value="Actin"/>
</dbReference>
<keyword evidence="4" id="KW-1185">Reference proteome</keyword>
<reference evidence="3" key="1">
    <citation type="journal article" date="2021" name="Nat. Commun.">
        <title>Genetic determinants of endophytism in the Arabidopsis root mycobiome.</title>
        <authorList>
            <person name="Mesny F."/>
            <person name="Miyauchi S."/>
            <person name="Thiergart T."/>
            <person name="Pickel B."/>
            <person name="Atanasova L."/>
            <person name="Karlsson M."/>
            <person name="Huettel B."/>
            <person name="Barry K.W."/>
            <person name="Haridas S."/>
            <person name="Chen C."/>
            <person name="Bauer D."/>
            <person name="Andreopoulos W."/>
            <person name="Pangilinan J."/>
            <person name="LaButti K."/>
            <person name="Riley R."/>
            <person name="Lipzen A."/>
            <person name="Clum A."/>
            <person name="Drula E."/>
            <person name="Henrissat B."/>
            <person name="Kohler A."/>
            <person name="Grigoriev I.V."/>
            <person name="Martin F.M."/>
            <person name="Hacquard S."/>
        </authorList>
    </citation>
    <scope>NUCLEOTIDE SEQUENCE</scope>
    <source>
        <strain evidence="3">MPI-CAGE-CH-0243</strain>
    </source>
</reference>
<dbReference type="Gene3D" id="3.30.420.40">
    <property type="match status" value="2"/>
</dbReference>
<evidence type="ECO:0000256" key="1">
    <source>
        <dbReference type="RuleBase" id="RU000487"/>
    </source>
</evidence>
<gene>
    <name evidence="3" type="ORF">B0J11DRAFT_246153</name>
</gene>
<evidence type="ECO:0000313" key="4">
    <source>
        <dbReference type="Proteomes" id="UP000700596"/>
    </source>
</evidence>
<comment type="caution">
    <text evidence="3">The sequence shown here is derived from an EMBL/GenBank/DDBJ whole genome shotgun (WGS) entry which is preliminary data.</text>
</comment>
<dbReference type="EMBL" id="JAGMWT010000004">
    <property type="protein sequence ID" value="KAH7130183.1"/>
    <property type="molecule type" value="Genomic_DNA"/>
</dbReference>
<dbReference type="SUPFAM" id="SSF53067">
    <property type="entry name" value="Actin-like ATPase domain"/>
    <property type="match status" value="2"/>
</dbReference>
<organism evidence="3 4">
    <name type="scientific">Dendryphion nanum</name>
    <dbReference type="NCBI Taxonomy" id="256645"/>
    <lineage>
        <taxon>Eukaryota</taxon>
        <taxon>Fungi</taxon>
        <taxon>Dikarya</taxon>
        <taxon>Ascomycota</taxon>
        <taxon>Pezizomycotina</taxon>
        <taxon>Dothideomycetes</taxon>
        <taxon>Pleosporomycetidae</taxon>
        <taxon>Pleosporales</taxon>
        <taxon>Torulaceae</taxon>
        <taxon>Dendryphion</taxon>
    </lineage>
</organism>
<comment type="similarity">
    <text evidence="1">Belongs to the actin family.</text>
</comment>
<dbReference type="OrthoDB" id="337660at2759"/>
<evidence type="ECO:0000256" key="2">
    <source>
        <dbReference type="SAM" id="MobiDB-lite"/>
    </source>
</evidence>
<proteinExistence type="inferred from homology"/>
<dbReference type="SMART" id="SM00268">
    <property type="entry name" value="ACTIN"/>
    <property type="match status" value="1"/>
</dbReference>
<sequence length="571" mass="63252">MTERKVSASLSRSVRGTTPRLQDLGTTPESPRTPPFLRSTSSYFGSPGAGSRGEEEHVVIEIGSRFVRGGFPGESTPRCTLAFGPDEQRRLGDYRQWDPEHMYRKQKTRRGQDWGRDHELYPSDLAQVDMGLVEDKFERAMREAYNKYFLLDQKLDQKARRILLAMPSRMPQPLISMMLEVLFGSFQAPSITLMSSPTLSTVAAGLRSALVVDIGWAETVVTGVCEYREVHERRTIRAGKALSEEMANLLTAALEENADPGISKSNISFEEANEVLTRVGWCKSRPKNRNTMYFPARTSPVLEEFEDAVESPEPTVTIPLLRAGSPTEVPIPFAALCQPAEKALFASETPVNELDEHELPIPHVIYRVLLSLPFDIRRLCMSRIIISGGVSNLPGLKSRVLAELETLVNQRGWDPVRSYGSAQGHHDAILRERRENIELRIEEAGDKVSEFLNDGETPAPLPAGLRAPDVDIIDKKLAHTTLREGPPSTCSVGGSIRGIETLGPWVGASLLAQLRVKGIVEVERERFLKDGLLGAVREKEISVVQRQSMGPGILGVKNAGERGSWTLGIWA</sequence>